<sequence length="175" mass="18523">MTTLSHGGPMIAPSTRAVLVSCLALVLSLCNPAVAGASGQWRWPVTGPHRVVHPFQPPAHDWLPGHRGVDLGVGSSRVVSAVGAGRVSFVGQIAHRSVVVIAHAGNLRTTYEPVTATVRLGQRVAAGQRIGMVQGNGSHCRPRCLHLGLKRGTTYLNPLLLFAPTRARLLPHLDP</sequence>
<dbReference type="Pfam" id="PF01551">
    <property type="entry name" value="Peptidase_M23"/>
    <property type="match status" value="1"/>
</dbReference>
<dbReference type="InterPro" id="IPR011055">
    <property type="entry name" value="Dup_hybrid_motif"/>
</dbReference>
<evidence type="ECO:0000313" key="4">
    <source>
        <dbReference type="EMBL" id="CAB4624790.1"/>
    </source>
</evidence>
<dbReference type="PANTHER" id="PTHR21666">
    <property type="entry name" value="PEPTIDASE-RELATED"/>
    <property type="match status" value="1"/>
</dbReference>
<keyword evidence="1" id="KW-0732">Signal</keyword>
<dbReference type="EMBL" id="CAEZSO010000001">
    <property type="protein sequence ID" value="CAB4534042.1"/>
    <property type="molecule type" value="Genomic_DNA"/>
</dbReference>
<organism evidence="3">
    <name type="scientific">freshwater metagenome</name>
    <dbReference type="NCBI Taxonomy" id="449393"/>
    <lineage>
        <taxon>unclassified sequences</taxon>
        <taxon>metagenomes</taxon>
        <taxon>ecological metagenomes</taxon>
    </lineage>
</organism>
<evidence type="ECO:0000259" key="2">
    <source>
        <dbReference type="Pfam" id="PF01551"/>
    </source>
</evidence>
<gene>
    <name evidence="3" type="ORF">UFOPK1446_00008</name>
    <name evidence="4" type="ORF">UFOPK1939_00845</name>
</gene>
<dbReference type="InterPro" id="IPR050570">
    <property type="entry name" value="Cell_wall_metabolism_enzyme"/>
</dbReference>
<dbReference type="AlphaFoldDB" id="A0A6J6B4N7"/>
<reference evidence="3" key="1">
    <citation type="submission" date="2020-05" db="EMBL/GenBank/DDBJ databases">
        <authorList>
            <person name="Chiriac C."/>
            <person name="Salcher M."/>
            <person name="Ghai R."/>
            <person name="Kavagutti S V."/>
        </authorList>
    </citation>
    <scope>NUCLEOTIDE SEQUENCE</scope>
</reference>
<protein>
    <submittedName>
        <fullName evidence="3">Unannotated protein</fullName>
    </submittedName>
</protein>
<name>A0A6J6B4N7_9ZZZZ</name>
<accession>A0A6J6B4N7</accession>
<dbReference type="GO" id="GO:0004222">
    <property type="term" value="F:metalloendopeptidase activity"/>
    <property type="evidence" value="ECO:0007669"/>
    <property type="project" value="TreeGrafter"/>
</dbReference>
<dbReference type="InterPro" id="IPR016047">
    <property type="entry name" value="M23ase_b-sheet_dom"/>
</dbReference>
<dbReference type="SUPFAM" id="SSF51261">
    <property type="entry name" value="Duplicated hybrid motif"/>
    <property type="match status" value="1"/>
</dbReference>
<dbReference type="CDD" id="cd12797">
    <property type="entry name" value="M23_peptidase"/>
    <property type="match status" value="1"/>
</dbReference>
<proteinExistence type="predicted"/>
<dbReference type="Gene3D" id="2.70.70.10">
    <property type="entry name" value="Glucose Permease (Domain IIA)"/>
    <property type="match status" value="1"/>
</dbReference>
<evidence type="ECO:0000256" key="1">
    <source>
        <dbReference type="ARBA" id="ARBA00022729"/>
    </source>
</evidence>
<feature type="domain" description="M23ase beta-sheet core" evidence="2">
    <location>
        <begin position="65"/>
        <end position="158"/>
    </location>
</feature>
<evidence type="ECO:0000313" key="3">
    <source>
        <dbReference type="EMBL" id="CAB4534042.1"/>
    </source>
</evidence>
<dbReference type="PANTHER" id="PTHR21666:SF289">
    <property type="entry name" value="L-ALA--D-GLU ENDOPEPTIDASE"/>
    <property type="match status" value="1"/>
</dbReference>
<dbReference type="EMBL" id="CAEZVF010000129">
    <property type="protein sequence ID" value="CAB4624790.1"/>
    <property type="molecule type" value="Genomic_DNA"/>
</dbReference>